<sequence>MPPVKMRGTQKPRNAARTILRLLSYMGKFRALWPVVFVCVVVSAFSEVAGAYLLKPAINDYIIPLVGKKGADMAGLLRIVSVMAGIYVCGALCSFLSARILLKISTGTLLAVRRDLFCRLQELPVRFHDSRTHGETMSLFTNDTDTLRDMFSQTVPQLFTALFQVSGIFVMMLVLSVPLAVLVVATVAVIMLVVSRIGKRSAAAFRSQQANIAKVNGFIEELVEGQKVVTVFGREKKSCEQFAGLNDMLCESGTSANTYASILGPLMNNMSHAQYALCAIAGAFLVILGRMDIGTVASFLQSLRNFSRPLSQMSQQFNSILNALAGAERIFAVIDEKAEVDDGDVSLVNASEFMDSLGWTHVSESFARTGEWAWKDSGTGQLKRLRGDVSIGNVDFSYVEGTPVLRNVSIKAAAGQRIALVGSTGSGKTTVANLIARFYDVGDGHGEILFDGIPVKDIRKGSLRRALGMVLQDTHLFTASVRDNIRYGNLDASDAQVEAAAKLANADSFIRKLSDGYDTVLTGGGSEISQGQRQLLSIARAAVADPPVLILDEATSSIDTRTERLIQQGMDRLMKGRTVFVIAHRLSTVRNADVIVVFERGAVIESGTHEELLARRGRYWQLYTGAFVLS</sequence>
<evidence type="ECO:0000313" key="12">
    <source>
        <dbReference type="Proteomes" id="UP000003571"/>
    </source>
</evidence>
<name>H7EIH8_9SPIR</name>
<organism evidence="11 12">
    <name type="scientific">Treponema saccharophilum DSM 2985</name>
    <dbReference type="NCBI Taxonomy" id="907348"/>
    <lineage>
        <taxon>Bacteria</taxon>
        <taxon>Pseudomonadati</taxon>
        <taxon>Spirochaetota</taxon>
        <taxon>Spirochaetia</taxon>
        <taxon>Spirochaetales</taxon>
        <taxon>Treponemataceae</taxon>
        <taxon>Treponema</taxon>
    </lineage>
</organism>
<dbReference type="RefSeq" id="WP_002702761.1">
    <property type="nucleotide sequence ID" value="NZ_AGRW01000036.1"/>
</dbReference>
<evidence type="ECO:0000259" key="9">
    <source>
        <dbReference type="PROSITE" id="PS50893"/>
    </source>
</evidence>
<keyword evidence="7 8" id="KW-0472">Membrane</keyword>
<keyword evidence="2" id="KW-0813">Transport</keyword>
<dbReference type="Gene3D" id="3.40.50.300">
    <property type="entry name" value="P-loop containing nucleotide triphosphate hydrolases"/>
    <property type="match status" value="1"/>
</dbReference>
<dbReference type="InterPro" id="IPR027417">
    <property type="entry name" value="P-loop_NTPase"/>
</dbReference>
<dbReference type="InterPro" id="IPR036640">
    <property type="entry name" value="ABC1_TM_sf"/>
</dbReference>
<dbReference type="PANTHER" id="PTHR43394:SF1">
    <property type="entry name" value="ATP-BINDING CASSETTE SUB-FAMILY B MEMBER 10, MITOCHONDRIAL"/>
    <property type="match status" value="1"/>
</dbReference>
<dbReference type="AlphaFoldDB" id="H7EIH8"/>
<accession>H7EIH8</accession>
<evidence type="ECO:0000256" key="4">
    <source>
        <dbReference type="ARBA" id="ARBA00022741"/>
    </source>
</evidence>
<dbReference type="PATRIC" id="fig|907348.3.peg.623"/>
<dbReference type="PROSITE" id="PS50929">
    <property type="entry name" value="ABC_TM1F"/>
    <property type="match status" value="1"/>
</dbReference>
<keyword evidence="5" id="KW-0067">ATP-binding</keyword>
<evidence type="ECO:0000313" key="11">
    <source>
        <dbReference type="EMBL" id="EIC02629.1"/>
    </source>
</evidence>
<dbReference type="CDD" id="cd03254">
    <property type="entry name" value="ABCC_Glucan_exporter_like"/>
    <property type="match status" value="1"/>
</dbReference>
<dbReference type="PROSITE" id="PS00211">
    <property type="entry name" value="ABC_TRANSPORTER_1"/>
    <property type="match status" value="1"/>
</dbReference>
<evidence type="ECO:0000256" key="6">
    <source>
        <dbReference type="ARBA" id="ARBA00022989"/>
    </source>
</evidence>
<evidence type="ECO:0000256" key="3">
    <source>
        <dbReference type="ARBA" id="ARBA00022692"/>
    </source>
</evidence>
<dbReference type="InterPro" id="IPR011527">
    <property type="entry name" value="ABC1_TM_dom"/>
</dbReference>
<proteinExistence type="predicted"/>
<gene>
    <name evidence="11" type="ORF">TresaDRAFT_1909</name>
</gene>
<evidence type="ECO:0000256" key="1">
    <source>
        <dbReference type="ARBA" id="ARBA00004651"/>
    </source>
</evidence>
<keyword evidence="3 8" id="KW-0812">Transmembrane</keyword>
<evidence type="ECO:0000256" key="8">
    <source>
        <dbReference type="SAM" id="Phobius"/>
    </source>
</evidence>
<dbReference type="InterPro" id="IPR039421">
    <property type="entry name" value="Type_1_exporter"/>
</dbReference>
<dbReference type="SUPFAM" id="SSF90123">
    <property type="entry name" value="ABC transporter transmembrane region"/>
    <property type="match status" value="1"/>
</dbReference>
<dbReference type="InterPro" id="IPR003439">
    <property type="entry name" value="ABC_transporter-like_ATP-bd"/>
</dbReference>
<evidence type="ECO:0000256" key="7">
    <source>
        <dbReference type="ARBA" id="ARBA00023136"/>
    </source>
</evidence>
<dbReference type="EMBL" id="AGRW01000036">
    <property type="protein sequence ID" value="EIC02629.1"/>
    <property type="molecule type" value="Genomic_DNA"/>
</dbReference>
<feature type="transmembrane region" description="Helical" evidence="8">
    <location>
        <begin position="31"/>
        <end position="54"/>
    </location>
</feature>
<dbReference type="PROSITE" id="PS50893">
    <property type="entry name" value="ABC_TRANSPORTER_2"/>
    <property type="match status" value="1"/>
</dbReference>
<evidence type="ECO:0000256" key="2">
    <source>
        <dbReference type="ARBA" id="ARBA00022448"/>
    </source>
</evidence>
<dbReference type="SUPFAM" id="SSF52540">
    <property type="entry name" value="P-loop containing nucleoside triphosphate hydrolases"/>
    <property type="match status" value="1"/>
</dbReference>
<evidence type="ECO:0000256" key="5">
    <source>
        <dbReference type="ARBA" id="ARBA00022840"/>
    </source>
</evidence>
<dbReference type="GO" id="GO:0016887">
    <property type="term" value="F:ATP hydrolysis activity"/>
    <property type="evidence" value="ECO:0007669"/>
    <property type="project" value="InterPro"/>
</dbReference>
<feature type="transmembrane region" description="Helical" evidence="8">
    <location>
        <begin position="168"/>
        <end position="194"/>
    </location>
</feature>
<dbReference type="InterPro" id="IPR003593">
    <property type="entry name" value="AAA+_ATPase"/>
</dbReference>
<dbReference type="Proteomes" id="UP000003571">
    <property type="component" value="Unassembled WGS sequence"/>
</dbReference>
<dbReference type="Gene3D" id="1.20.1560.10">
    <property type="entry name" value="ABC transporter type 1, transmembrane domain"/>
    <property type="match status" value="1"/>
</dbReference>
<dbReference type="GO" id="GO:0015421">
    <property type="term" value="F:ABC-type oligopeptide transporter activity"/>
    <property type="evidence" value="ECO:0007669"/>
    <property type="project" value="TreeGrafter"/>
</dbReference>
<dbReference type="CDD" id="cd18547">
    <property type="entry name" value="ABC_6TM_Tm288_like"/>
    <property type="match status" value="1"/>
</dbReference>
<reference evidence="11 12" key="1">
    <citation type="submission" date="2011-09" db="EMBL/GenBank/DDBJ databases">
        <title>The draft genome of Treponema saccharophilum DSM 2985.</title>
        <authorList>
            <consortium name="US DOE Joint Genome Institute (JGI-PGF)"/>
            <person name="Lucas S."/>
            <person name="Copeland A."/>
            <person name="Lapidus A."/>
            <person name="Glavina del Rio T."/>
            <person name="Dalin E."/>
            <person name="Tice H."/>
            <person name="Bruce D."/>
            <person name="Goodwin L."/>
            <person name="Pitluck S."/>
            <person name="Peters L."/>
            <person name="Kyrpides N."/>
            <person name="Mavromatis K."/>
            <person name="Ivanova N."/>
            <person name="Markowitz V."/>
            <person name="Cheng J.-F."/>
            <person name="Hugenholtz P."/>
            <person name="Woyke T."/>
            <person name="Wu D."/>
            <person name="Gronow S."/>
            <person name="Wellnitz S."/>
            <person name="Brambilla E."/>
            <person name="Klenk H.-P."/>
            <person name="Eisen J.A."/>
        </authorList>
    </citation>
    <scope>NUCLEOTIDE SEQUENCE [LARGE SCALE GENOMIC DNA]</scope>
    <source>
        <strain evidence="11 12">DSM 2985</strain>
    </source>
</reference>
<dbReference type="eggNOG" id="COG1132">
    <property type="taxonomic scope" value="Bacteria"/>
</dbReference>
<feature type="domain" description="ABC transporter" evidence="9">
    <location>
        <begin position="389"/>
        <end position="625"/>
    </location>
</feature>
<dbReference type="Pfam" id="PF00664">
    <property type="entry name" value="ABC_membrane"/>
    <property type="match status" value="1"/>
</dbReference>
<dbReference type="Pfam" id="PF00005">
    <property type="entry name" value="ABC_tran"/>
    <property type="match status" value="1"/>
</dbReference>
<evidence type="ECO:0000259" key="10">
    <source>
        <dbReference type="PROSITE" id="PS50929"/>
    </source>
</evidence>
<keyword evidence="4" id="KW-0547">Nucleotide-binding</keyword>
<feature type="transmembrane region" description="Helical" evidence="8">
    <location>
        <begin position="75"/>
        <end position="102"/>
    </location>
</feature>
<dbReference type="FunFam" id="3.40.50.300:FF:000287">
    <property type="entry name" value="Multidrug ABC transporter ATP-binding protein"/>
    <property type="match status" value="1"/>
</dbReference>
<dbReference type="STRING" id="907348.TresaDRAFT_1909"/>
<dbReference type="PANTHER" id="PTHR43394">
    <property type="entry name" value="ATP-DEPENDENT PERMEASE MDL1, MITOCHONDRIAL"/>
    <property type="match status" value="1"/>
</dbReference>
<keyword evidence="12" id="KW-1185">Reference proteome</keyword>
<feature type="domain" description="ABC transmembrane type-1" evidence="10">
    <location>
        <begin position="35"/>
        <end position="322"/>
    </location>
</feature>
<dbReference type="SMART" id="SM00382">
    <property type="entry name" value="AAA"/>
    <property type="match status" value="1"/>
</dbReference>
<comment type="caution">
    <text evidence="11">The sequence shown here is derived from an EMBL/GenBank/DDBJ whole genome shotgun (WGS) entry which is preliminary data.</text>
</comment>
<dbReference type="GO" id="GO:0005886">
    <property type="term" value="C:plasma membrane"/>
    <property type="evidence" value="ECO:0007669"/>
    <property type="project" value="UniProtKB-SubCell"/>
</dbReference>
<dbReference type="GO" id="GO:0005524">
    <property type="term" value="F:ATP binding"/>
    <property type="evidence" value="ECO:0007669"/>
    <property type="project" value="UniProtKB-KW"/>
</dbReference>
<comment type="subcellular location">
    <subcellularLocation>
        <location evidence="1">Cell membrane</location>
        <topology evidence="1">Multi-pass membrane protein</topology>
    </subcellularLocation>
</comment>
<protein>
    <submittedName>
        <fullName evidence="11">ABC transporter related protein</fullName>
    </submittedName>
</protein>
<keyword evidence="6 8" id="KW-1133">Transmembrane helix</keyword>
<dbReference type="InterPro" id="IPR017871">
    <property type="entry name" value="ABC_transporter-like_CS"/>
</dbReference>
<dbReference type="OrthoDB" id="341671at2"/>